<evidence type="ECO:0000313" key="1">
    <source>
        <dbReference type="EMBL" id="MBO8460748.1"/>
    </source>
</evidence>
<sequence>MKTLHIVLINFLLILSSCSQQSNKVINSQDLAGTYTAELGPLWEQILERSAKTNNADRDFEIAQNMASMFLSSISIQISFNDNNHGLYEINGVGLDLLNALAEVPGITPTEFEYEIRNDSVLYIRFINEPSQMDFEPAGVLEKVDGYRHIKLHIKDCGELDMYKKSTKI</sequence>
<reference evidence="1" key="2">
    <citation type="journal article" date="2021" name="PeerJ">
        <title>Extensive microbial diversity within the chicken gut microbiome revealed by metagenomics and culture.</title>
        <authorList>
            <person name="Gilroy R."/>
            <person name="Ravi A."/>
            <person name="Getino M."/>
            <person name="Pursley I."/>
            <person name="Horton D.L."/>
            <person name="Alikhan N.F."/>
            <person name="Baker D."/>
            <person name="Gharbi K."/>
            <person name="Hall N."/>
            <person name="Watson M."/>
            <person name="Adriaenssens E.M."/>
            <person name="Foster-Nyarko E."/>
            <person name="Jarju S."/>
            <person name="Secka A."/>
            <person name="Antonio M."/>
            <person name="Oren A."/>
            <person name="Chaudhuri R.R."/>
            <person name="La Ragione R."/>
            <person name="Hildebrand F."/>
            <person name="Pallen M.J."/>
        </authorList>
    </citation>
    <scope>NUCLEOTIDE SEQUENCE</scope>
    <source>
        <strain evidence="1">G3-3990</strain>
    </source>
</reference>
<comment type="caution">
    <text evidence="1">The sequence shown here is derived from an EMBL/GenBank/DDBJ whole genome shotgun (WGS) entry which is preliminary data.</text>
</comment>
<organism evidence="1 2">
    <name type="scientific">Candidatus Gallipaludibacter merdavium</name>
    <dbReference type="NCBI Taxonomy" id="2840839"/>
    <lineage>
        <taxon>Bacteria</taxon>
        <taxon>Pseudomonadati</taxon>
        <taxon>Bacteroidota</taxon>
        <taxon>Bacteroidia</taxon>
        <taxon>Bacteroidales</taxon>
        <taxon>Candidatus Gallipaludibacter</taxon>
    </lineage>
</organism>
<dbReference type="PROSITE" id="PS51257">
    <property type="entry name" value="PROKAR_LIPOPROTEIN"/>
    <property type="match status" value="1"/>
</dbReference>
<reference evidence="1" key="1">
    <citation type="submission" date="2020-10" db="EMBL/GenBank/DDBJ databases">
        <authorList>
            <person name="Gilroy R."/>
        </authorList>
    </citation>
    <scope>NUCLEOTIDE SEQUENCE</scope>
    <source>
        <strain evidence="1">G3-3990</strain>
    </source>
</reference>
<dbReference type="EMBL" id="JADIMG010000097">
    <property type="protein sequence ID" value="MBO8460748.1"/>
    <property type="molecule type" value="Genomic_DNA"/>
</dbReference>
<name>A0A9D9HVJ4_9BACT</name>
<gene>
    <name evidence="1" type="ORF">IAA73_10545</name>
</gene>
<protein>
    <recommendedName>
        <fullName evidence="3">Lipoprotein</fullName>
    </recommendedName>
</protein>
<evidence type="ECO:0000313" key="2">
    <source>
        <dbReference type="Proteomes" id="UP000823641"/>
    </source>
</evidence>
<dbReference type="Proteomes" id="UP000823641">
    <property type="component" value="Unassembled WGS sequence"/>
</dbReference>
<evidence type="ECO:0008006" key="3">
    <source>
        <dbReference type="Google" id="ProtNLM"/>
    </source>
</evidence>
<accession>A0A9D9HVJ4</accession>
<proteinExistence type="predicted"/>
<dbReference type="AlphaFoldDB" id="A0A9D9HVJ4"/>